<gene>
    <name evidence="1" type="ORF">DHETER_LOCUS6287</name>
</gene>
<comment type="caution">
    <text evidence="1">The sequence shown here is derived from an EMBL/GenBank/DDBJ whole genome shotgun (WGS) entry which is preliminary data.</text>
</comment>
<dbReference type="Proteomes" id="UP000789702">
    <property type="component" value="Unassembled WGS sequence"/>
</dbReference>
<evidence type="ECO:0000313" key="1">
    <source>
        <dbReference type="EMBL" id="CAG8576496.1"/>
    </source>
</evidence>
<name>A0ACA9M8B1_9GLOM</name>
<evidence type="ECO:0000313" key="2">
    <source>
        <dbReference type="Proteomes" id="UP000789702"/>
    </source>
</evidence>
<reference evidence="1" key="1">
    <citation type="submission" date="2021-06" db="EMBL/GenBank/DDBJ databases">
        <authorList>
            <person name="Kallberg Y."/>
            <person name="Tangrot J."/>
            <person name="Rosling A."/>
        </authorList>
    </citation>
    <scope>NUCLEOTIDE SEQUENCE</scope>
    <source>
        <strain evidence="1">IL203A</strain>
    </source>
</reference>
<feature type="non-terminal residue" evidence="1">
    <location>
        <position position="1"/>
    </location>
</feature>
<sequence>STLSIILLLIAQAVGFTDETSLENQDTSLEATSSEKEEKLFADFSRDEK</sequence>
<protein>
    <submittedName>
        <fullName evidence="1">9856_t:CDS:1</fullName>
    </submittedName>
</protein>
<keyword evidence="2" id="KW-1185">Reference proteome</keyword>
<dbReference type="EMBL" id="CAJVPU010007761">
    <property type="protein sequence ID" value="CAG8576496.1"/>
    <property type="molecule type" value="Genomic_DNA"/>
</dbReference>
<proteinExistence type="predicted"/>
<accession>A0ACA9M8B1</accession>
<organism evidence="1 2">
    <name type="scientific">Dentiscutata heterogama</name>
    <dbReference type="NCBI Taxonomy" id="1316150"/>
    <lineage>
        <taxon>Eukaryota</taxon>
        <taxon>Fungi</taxon>
        <taxon>Fungi incertae sedis</taxon>
        <taxon>Mucoromycota</taxon>
        <taxon>Glomeromycotina</taxon>
        <taxon>Glomeromycetes</taxon>
        <taxon>Diversisporales</taxon>
        <taxon>Gigasporaceae</taxon>
        <taxon>Dentiscutata</taxon>
    </lineage>
</organism>